<dbReference type="AlphaFoldDB" id="B8IGD5"/>
<dbReference type="Pfam" id="PF13193">
    <property type="entry name" value="AMP-binding_C"/>
    <property type="match status" value="1"/>
</dbReference>
<dbReference type="GO" id="GO:0031956">
    <property type="term" value="F:medium-chain fatty acid-CoA ligase activity"/>
    <property type="evidence" value="ECO:0007669"/>
    <property type="project" value="TreeGrafter"/>
</dbReference>
<dbReference type="PANTHER" id="PTHR43201:SF32">
    <property type="entry name" value="2-SUCCINYLBENZOATE--COA LIGASE, CHLOROPLASTIC_PEROXISOMAL"/>
    <property type="match status" value="1"/>
</dbReference>
<dbReference type="STRING" id="460265.Mnod_0805"/>
<evidence type="ECO:0000313" key="4">
    <source>
        <dbReference type="Proteomes" id="UP000008207"/>
    </source>
</evidence>
<organism evidence="3 4">
    <name type="scientific">Methylobacterium nodulans (strain LMG 21967 / CNCM I-2342 / ORS 2060)</name>
    <dbReference type="NCBI Taxonomy" id="460265"/>
    <lineage>
        <taxon>Bacteria</taxon>
        <taxon>Pseudomonadati</taxon>
        <taxon>Pseudomonadota</taxon>
        <taxon>Alphaproteobacteria</taxon>
        <taxon>Hyphomicrobiales</taxon>
        <taxon>Methylobacteriaceae</taxon>
        <taxon>Methylobacterium</taxon>
    </lineage>
</organism>
<keyword evidence="3" id="KW-0436">Ligase</keyword>
<dbReference type="Gene3D" id="3.30.300.30">
    <property type="match status" value="1"/>
</dbReference>
<dbReference type="Proteomes" id="UP000008207">
    <property type="component" value="Chromosome"/>
</dbReference>
<dbReference type="PANTHER" id="PTHR43201">
    <property type="entry name" value="ACYL-COA SYNTHETASE"/>
    <property type="match status" value="1"/>
</dbReference>
<proteinExistence type="predicted"/>
<dbReference type="InterPro" id="IPR042099">
    <property type="entry name" value="ANL_N_sf"/>
</dbReference>
<feature type="domain" description="AMP-binding enzyme C-terminal" evidence="2">
    <location>
        <begin position="379"/>
        <end position="454"/>
    </location>
</feature>
<evidence type="ECO:0000259" key="1">
    <source>
        <dbReference type="Pfam" id="PF00501"/>
    </source>
</evidence>
<sequence length="469" mass="49756">MTAALAERLMAWLRNSRADLRETAGPGAAPADIAAFAESVRDRLRSAGVQPHEPVQLTIANRATDIGVMLGIWLAGAVAVPIHHAASPTTREAIGRATGARFQLDGLTITRLADHAPRPRDLLASAALIVFTSGTTGVPKGVVLGHDALAGKIEALDRLLSFRQDDVVVMPLQLIFIFGIWVSLLAIRSGATLVLVQKFSPETVEDLLAHEATILAAVPSMLRVMAARALPRAARLRMVLTGGESLGPALKETLDDAWPDAGVFDLYGSTETGSCDFCLPPWRETGAGTIGYPTENVAFRIVRDDGTVAAIGETGELQIRTPYGMLGYLDNPAMTSAAFDGDHYRSGDLARLRPDGCTELVGRLKEIVSRGGNKISPMEIETVLCRHQDVAAALCAGVPDARYGEAIHAVVVPKPGTCLTPDALKRWAGTQMERFKVPDVVVFSETLPVGPTGKASRAGVRQLTASLSG</sequence>
<dbReference type="Gene3D" id="3.40.50.12780">
    <property type="entry name" value="N-terminal domain of ligase-like"/>
    <property type="match status" value="1"/>
</dbReference>
<dbReference type="RefSeq" id="WP_015927539.1">
    <property type="nucleotide sequence ID" value="NC_011894.1"/>
</dbReference>
<dbReference type="KEGG" id="mno:Mnod_0805"/>
<gene>
    <name evidence="3" type="ordered locus">Mnod_0805</name>
</gene>
<accession>B8IGD5</accession>
<dbReference type="CDD" id="cd04433">
    <property type="entry name" value="AFD_class_I"/>
    <property type="match status" value="1"/>
</dbReference>
<dbReference type="EMBL" id="CP001349">
    <property type="protein sequence ID" value="ACL55835.1"/>
    <property type="molecule type" value="Genomic_DNA"/>
</dbReference>
<protein>
    <submittedName>
        <fullName evidence="3">AMP-dependent synthetase and ligase</fullName>
    </submittedName>
</protein>
<dbReference type="PROSITE" id="PS00455">
    <property type="entry name" value="AMP_BINDING"/>
    <property type="match status" value="1"/>
</dbReference>
<dbReference type="InterPro" id="IPR045851">
    <property type="entry name" value="AMP-bd_C_sf"/>
</dbReference>
<evidence type="ECO:0000313" key="3">
    <source>
        <dbReference type="EMBL" id="ACL55835.1"/>
    </source>
</evidence>
<dbReference type="InterPro" id="IPR000873">
    <property type="entry name" value="AMP-dep_synth/lig_dom"/>
</dbReference>
<feature type="domain" description="AMP-dependent synthetase/ligase" evidence="1">
    <location>
        <begin position="36"/>
        <end position="329"/>
    </location>
</feature>
<evidence type="ECO:0000259" key="2">
    <source>
        <dbReference type="Pfam" id="PF13193"/>
    </source>
</evidence>
<reference evidence="3 4" key="1">
    <citation type="submission" date="2009-01" db="EMBL/GenBank/DDBJ databases">
        <title>Complete sequence of chromosome of Methylobacterium nodulans ORS 2060.</title>
        <authorList>
            <consortium name="US DOE Joint Genome Institute"/>
            <person name="Lucas S."/>
            <person name="Copeland A."/>
            <person name="Lapidus A."/>
            <person name="Glavina del Rio T."/>
            <person name="Dalin E."/>
            <person name="Tice H."/>
            <person name="Bruce D."/>
            <person name="Goodwin L."/>
            <person name="Pitluck S."/>
            <person name="Sims D."/>
            <person name="Brettin T."/>
            <person name="Detter J.C."/>
            <person name="Han C."/>
            <person name="Larimer F."/>
            <person name="Land M."/>
            <person name="Hauser L."/>
            <person name="Kyrpides N."/>
            <person name="Ivanova N."/>
            <person name="Marx C.J."/>
            <person name="Richardson P."/>
        </authorList>
    </citation>
    <scope>NUCLEOTIDE SEQUENCE [LARGE SCALE GENOMIC DNA]</scope>
    <source>
        <strain evidence="4">LMG 21967 / CNCM I-2342 / ORS 2060</strain>
    </source>
</reference>
<dbReference type="HOGENOM" id="CLU_000022_59_0_5"/>
<keyword evidence="4" id="KW-1185">Reference proteome</keyword>
<dbReference type="InterPro" id="IPR025110">
    <property type="entry name" value="AMP-bd_C"/>
</dbReference>
<dbReference type="Pfam" id="PF00501">
    <property type="entry name" value="AMP-binding"/>
    <property type="match status" value="1"/>
</dbReference>
<dbReference type="GO" id="GO:0006631">
    <property type="term" value="P:fatty acid metabolic process"/>
    <property type="evidence" value="ECO:0007669"/>
    <property type="project" value="TreeGrafter"/>
</dbReference>
<dbReference type="InterPro" id="IPR020845">
    <property type="entry name" value="AMP-binding_CS"/>
</dbReference>
<dbReference type="eggNOG" id="COG0318">
    <property type="taxonomic scope" value="Bacteria"/>
</dbReference>
<name>B8IGD5_METNO</name>
<dbReference type="SUPFAM" id="SSF56801">
    <property type="entry name" value="Acetyl-CoA synthetase-like"/>
    <property type="match status" value="1"/>
</dbReference>